<feature type="binding site" evidence="3">
    <location>
        <begin position="11"/>
        <end position="18"/>
    </location>
    <ligand>
        <name>substrate</name>
    </ligand>
</feature>
<accession>A0A1I3DRS9</accession>
<dbReference type="InterPro" id="IPR013078">
    <property type="entry name" value="His_Pase_superF_clade-1"/>
</dbReference>
<dbReference type="SMART" id="SM00855">
    <property type="entry name" value="PGAM"/>
    <property type="match status" value="1"/>
</dbReference>
<dbReference type="Gene3D" id="3.40.50.1240">
    <property type="entry name" value="Phosphoglycerate mutase-like"/>
    <property type="match status" value="1"/>
</dbReference>
<dbReference type="Pfam" id="PF00300">
    <property type="entry name" value="His_Phos_1"/>
    <property type="match status" value="1"/>
</dbReference>
<keyword evidence="1" id="KW-0378">Hydrolase</keyword>
<dbReference type="GO" id="GO:0043456">
    <property type="term" value="P:regulation of pentose-phosphate shunt"/>
    <property type="evidence" value="ECO:0007669"/>
    <property type="project" value="TreeGrafter"/>
</dbReference>
<evidence type="ECO:0000256" key="1">
    <source>
        <dbReference type="ARBA" id="ARBA00022801"/>
    </source>
</evidence>
<evidence type="ECO:0000313" key="5">
    <source>
        <dbReference type="EMBL" id="SFH89426.1"/>
    </source>
</evidence>
<dbReference type="EMBL" id="FOQE01000050">
    <property type="protein sequence ID" value="SFH89426.1"/>
    <property type="molecule type" value="Genomic_DNA"/>
</dbReference>
<feature type="active site" description="Proton donor/acceptor" evidence="2">
    <location>
        <position position="89"/>
    </location>
</feature>
<dbReference type="GO" id="GO:0045820">
    <property type="term" value="P:negative regulation of glycolytic process"/>
    <property type="evidence" value="ECO:0007669"/>
    <property type="project" value="TreeGrafter"/>
</dbReference>
<sequence>MNEGCTFYFVRHGETYFNHYRRIQGWSNTPLRSEGAEDVRRSGRGLADVKFDAVYTSDLSRTVQTANIILEENKHAEDLTIKMMPEFREVFFGSFEGADVDDAWQTIIKEMDYPSIPEMFALSSIPERMNATKKADPFNDAEDFMTFWSRVEQGMIKLIDKHRDTGHKVLVVAHGNTIRYLLNNLVADLVDPEPLLNASVSVANYHDGAYHLERYNEVRHFKDIEKID</sequence>
<dbReference type="InterPro" id="IPR029033">
    <property type="entry name" value="His_PPase_superfam"/>
</dbReference>
<feature type="active site" description="Tele-phosphohistidine intermediate" evidence="2">
    <location>
        <position position="12"/>
    </location>
</feature>
<dbReference type="Proteomes" id="UP000198668">
    <property type="component" value="Unassembled WGS sequence"/>
</dbReference>
<dbReference type="InterPro" id="IPR051695">
    <property type="entry name" value="Phosphoglycerate_Mutase"/>
</dbReference>
<organism evidence="5 6">
    <name type="scientific">Pisciglobus halotolerans</name>
    <dbReference type="NCBI Taxonomy" id="745365"/>
    <lineage>
        <taxon>Bacteria</taxon>
        <taxon>Bacillati</taxon>
        <taxon>Bacillota</taxon>
        <taxon>Bacilli</taxon>
        <taxon>Lactobacillales</taxon>
        <taxon>Carnobacteriaceae</taxon>
    </lineage>
</organism>
<evidence type="ECO:0000313" key="6">
    <source>
        <dbReference type="Proteomes" id="UP000198668"/>
    </source>
</evidence>
<feature type="binding site" evidence="3">
    <location>
        <position position="61"/>
    </location>
    <ligand>
        <name>substrate</name>
    </ligand>
</feature>
<dbReference type="PANTHER" id="PTHR46517">
    <property type="entry name" value="FRUCTOSE-2,6-BISPHOSPHATASE TIGAR"/>
    <property type="match status" value="1"/>
</dbReference>
<dbReference type="GO" id="GO:0005829">
    <property type="term" value="C:cytosol"/>
    <property type="evidence" value="ECO:0007669"/>
    <property type="project" value="TreeGrafter"/>
</dbReference>
<keyword evidence="6" id="KW-1185">Reference proteome</keyword>
<proteinExistence type="predicted"/>
<dbReference type="SUPFAM" id="SSF53254">
    <property type="entry name" value="Phosphoglycerate mutase-like"/>
    <property type="match status" value="1"/>
</dbReference>
<gene>
    <name evidence="5" type="ORF">SAMN04489868_1504</name>
</gene>
<evidence type="ECO:0000256" key="2">
    <source>
        <dbReference type="PIRSR" id="PIRSR613078-1"/>
    </source>
</evidence>
<evidence type="ECO:0000256" key="3">
    <source>
        <dbReference type="PIRSR" id="PIRSR613078-2"/>
    </source>
</evidence>
<dbReference type="GO" id="GO:0004331">
    <property type="term" value="F:fructose-2,6-bisphosphate 2-phosphatase activity"/>
    <property type="evidence" value="ECO:0007669"/>
    <property type="project" value="TreeGrafter"/>
</dbReference>
<feature type="binding site" evidence="3">
    <location>
        <begin position="175"/>
        <end position="176"/>
    </location>
    <ligand>
        <name>substrate</name>
    </ligand>
</feature>
<protein>
    <submittedName>
        <fullName evidence="5">Probable phosphoglycerate mutase</fullName>
    </submittedName>
</protein>
<reference evidence="5 6" key="1">
    <citation type="submission" date="2016-10" db="EMBL/GenBank/DDBJ databases">
        <authorList>
            <person name="de Groot N.N."/>
        </authorList>
    </citation>
    <scope>NUCLEOTIDE SEQUENCE [LARGE SCALE GENOMIC DNA]</scope>
    <source>
        <strain evidence="5 6">DSM 27630</strain>
    </source>
</reference>
<dbReference type="RefSeq" id="WP_092093644.1">
    <property type="nucleotide sequence ID" value="NZ_FOQE01000050.1"/>
</dbReference>
<dbReference type="AlphaFoldDB" id="A0A1I3DRS9"/>
<dbReference type="CDD" id="cd07067">
    <property type="entry name" value="HP_PGM_like"/>
    <property type="match status" value="1"/>
</dbReference>
<dbReference type="OrthoDB" id="4131070at2"/>
<evidence type="ECO:0000256" key="4">
    <source>
        <dbReference type="PIRSR" id="PIRSR613078-3"/>
    </source>
</evidence>
<feature type="site" description="Transition state stabilizer" evidence="4">
    <location>
        <position position="174"/>
    </location>
</feature>
<name>A0A1I3DRS9_9LACT</name>
<dbReference type="PANTHER" id="PTHR46517:SF1">
    <property type="entry name" value="FRUCTOSE-2,6-BISPHOSPHATASE TIGAR"/>
    <property type="match status" value="1"/>
</dbReference>